<reference evidence="7" key="1">
    <citation type="submission" date="2020-01" db="EMBL/GenBank/DDBJ databases">
        <title>Identification and distribution of gene clusters putatively required for synthesis of sphingolipid metabolism inhibitors in phylogenetically diverse species of the filamentous fungus Fusarium.</title>
        <authorList>
            <person name="Kim H.-S."/>
            <person name="Busman M."/>
            <person name="Brown D.W."/>
            <person name="Divon H."/>
            <person name="Uhlig S."/>
            <person name="Proctor R.H."/>
        </authorList>
    </citation>
    <scope>NUCLEOTIDE SEQUENCE</scope>
    <source>
        <strain evidence="7">NRRL 53441</strain>
    </source>
</reference>
<dbReference type="Gene3D" id="3.30.9.10">
    <property type="entry name" value="D-Amino Acid Oxidase, subunit A, domain 2"/>
    <property type="match status" value="1"/>
</dbReference>
<dbReference type="Proteomes" id="UP000605986">
    <property type="component" value="Unassembled WGS sequence"/>
</dbReference>
<evidence type="ECO:0000256" key="3">
    <source>
        <dbReference type="ARBA" id="ARBA00022630"/>
    </source>
</evidence>
<keyword evidence="5" id="KW-0560">Oxidoreductase</keyword>
<dbReference type="NCBIfam" id="NF008425">
    <property type="entry name" value="PRK11259.1"/>
    <property type="match status" value="1"/>
</dbReference>
<dbReference type="Pfam" id="PF01266">
    <property type="entry name" value="DAO"/>
    <property type="match status" value="1"/>
</dbReference>
<dbReference type="Gene3D" id="3.50.50.60">
    <property type="entry name" value="FAD/NAD(P)-binding domain"/>
    <property type="match status" value="1"/>
</dbReference>
<dbReference type="InterPro" id="IPR006076">
    <property type="entry name" value="FAD-dep_OxRdtase"/>
</dbReference>
<evidence type="ECO:0000313" key="8">
    <source>
        <dbReference type="Proteomes" id="UP000605986"/>
    </source>
</evidence>
<dbReference type="InterPro" id="IPR036188">
    <property type="entry name" value="FAD/NAD-bd_sf"/>
</dbReference>
<keyword evidence="8" id="KW-1185">Reference proteome</keyword>
<dbReference type="GO" id="GO:0050660">
    <property type="term" value="F:flavin adenine dinucleotide binding"/>
    <property type="evidence" value="ECO:0007669"/>
    <property type="project" value="InterPro"/>
</dbReference>
<dbReference type="PANTHER" id="PTHR10961:SF7">
    <property type="entry name" value="FAD DEPENDENT OXIDOREDUCTASE DOMAIN-CONTAINING PROTEIN"/>
    <property type="match status" value="1"/>
</dbReference>
<proteinExistence type="inferred from homology"/>
<keyword evidence="3" id="KW-0285">Flavoprotein</keyword>
<dbReference type="PANTHER" id="PTHR10961">
    <property type="entry name" value="PEROXISOMAL SARCOSINE OXIDASE"/>
    <property type="match status" value="1"/>
</dbReference>
<feature type="domain" description="FAD dependent oxidoreductase" evidence="6">
    <location>
        <begin position="5"/>
        <end position="356"/>
    </location>
</feature>
<evidence type="ECO:0000256" key="4">
    <source>
        <dbReference type="ARBA" id="ARBA00022827"/>
    </source>
</evidence>
<dbReference type="SUPFAM" id="SSF54373">
    <property type="entry name" value="FAD-linked reductases, C-terminal domain"/>
    <property type="match status" value="1"/>
</dbReference>
<gene>
    <name evidence="7" type="ORF">F53441_10473</name>
</gene>
<keyword evidence="4" id="KW-0274">FAD</keyword>
<evidence type="ECO:0000256" key="1">
    <source>
        <dbReference type="ARBA" id="ARBA00001974"/>
    </source>
</evidence>
<dbReference type="InterPro" id="IPR045170">
    <property type="entry name" value="MTOX"/>
</dbReference>
<dbReference type="EMBL" id="JAADJG010000498">
    <property type="protein sequence ID" value="KAF4445828.1"/>
    <property type="molecule type" value="Genomic_DNA"/>
</dbReference>
<evidence type="ECO:0000313" key="7">
    <source>
        <dbReference type="EMBL" id="KAF4445828.1"/>
    </source>
</evidence>
<sequence>MQKFDVAVIGLGALGSGAAYHAALKGASVIAFEQFELGHVRGASHDTSRIVRKSYGAPEYVKLAISAYKDWAQLEERTGQQWLTITGGITIFPKDSPKKAKDYTESLSANNVPYELLSPEQVKARWPQFTPPDGSETVYTADTGIVHASKSVAAMQYEARTLGATLKEKTRVDRVIPTDGGVIIETSKGRFWAGKVIIAADAWANELLRPLNAQIPLDVMQEQVTYFRPKLEEIAAYEPDKFPVWVVAGENWFYGFPTYGEPTIKAGRDIAYNRMTPDKRTFAHSPELLAELENLMTEIIPGKGESLRTITCQYAITPNREFVISPLKEHKDVIVALGGGHAFKFAPTIGRVVAELAIDGKTTDDISKFGVPKTDSDDLASFGIGKTAPSSRL</sequence>
<dbReference type="GO" id="GO:0008115">
    <property type="term" value="F:sarcosine oxidase activity"/>
    <property type="evidence" value="ECO:0007669"/>
    <property type="project" value="TreeGrafter"/>
</dbReference>
<dbReference type="SUPFAM" id="SSF51905">
    <property type="entry name" value="FAD/NAD(P)-binding domain"/>
    <property type="match status" value="1"/>
</dbReference>
<comment type="similarity">
    <text evidence="2">Belongs to the MSOX/MTOX family.</text>
</comment>
<evidence type="ECO:0000259" key="6">
    <source>
        <dbReference type="Pfam" id="PF01266"/>
    </source>
</evidence>
<evidence type="ECO:0000256" key="2">
    <source>
        <dbReference type="ARBA" id="ARBA00010989"/>
    </source>
</evidence>
<protein>
    <submittedName>
        <fullName evidence="7">Sarcosine oxidase</fullName>
    </submittedName>
</protein>
<name>A0A8H4KAN1_9HYPO</name>
<accession>A0A8H4KAN1</accession>
<evidence type="ECO:0000256" key="5">
    <source>
        <dbReference type="ARBA" id="ARBA00023002"/>
    </source>
</evidence>
<comment type="cofactor">
    <cofactor evidence="1">
        <name>FAD</name>
        <dbReference type="ChEBI" id="CHEBI:57692"/>
    </cofactor>
</comment>
<dbReference type="AlphaFoldDB" id="A0A8H4KAN1"/>
<dbReference type="OrthoDB" id="424974at2759"/>
<organism evidence="7 8">
    <name type="scientific">Fusarium austroafricanum</name>
    <dbReference type="NCBI Taxonomy" id="2364996"/>
    <lineage>
        <taxon>Eukaryota</taxon>
        <taxon>Fungi</taxon>
        <taxon>Dikarya</taxon>
        <taxon>Ascomycota</taxon>
        <taxon>Pezizomycotina</taxon>
        <taxon>Sordariomycetes</taxon>
        <taxon>Hypocreomycetidae</taxon>
        <taxon>Hypocreales</taxon>
        <taxon>Nectriaceae</taxon>
        <taxon>Fusarium</taxon>
        <taxon>Fusarium concolor species complex</taxon>
    </lineage>
</organism>
<comment type="caution">
    <text evidence="7">The sequence shown here is derived from an EMBL/GenBank/DDBJ whole genome shotgun (WGS) entry which is preliminary data.</text>
</comment>